<reference evidence="1 2" key="1">
    <citation type="submission" date="2019-01" db="EMBL/GenBank/DDBJ databases">
        <title>Complete genome sequence of Cohnella hallensis HS21 isolated from Korean fir (Abies koreana) rhizospheric soil.</title>
        <authorList>
            <person name="Jiang L."/>
            <person name="Kang S.W."/>
            <person name="Kim S."/>
            <person name="Jung J."/>
            <person name="Kim C.Y."/>
            <person name="Kim D.H."/>
            <person name="Kim S.W."/>
            <person name="Lee J."/>
        </authorList>
    </citation>
    <scope>NUCLEOTIDE SEQUENCE [LARGE SCALE GENOMIC DNA]</scope>
    <source>
        <strain evidence="1 2">HS21</strain>
    </source>
</reference>
<protein>
    <submittedName>
        <fullName evidence="1">Uncharacterized protein</fullName>
    </submittedName>
</protein>
<organism evidence="1 2">
    <name type="scientific">Cohnella abietis</name>
    <dbReference type="NCBI Taxonomy" id="2507935"/>
    <lineage>
        <taxon>Bacteria</taxon>
        <taxon>Bacillati</taxon>
        <taxon>Bacillota</taxon>
        <taxon>Bacilli</taxon>
        <taxon>Bacillales</taxon>
        <taxon>Paenibacillaceae</taxon>
        <taxon>Cohnella</taxon>
    </lineage>
</organism>
<dbReference type="KEGG" id="cohn:KCTCHS21_14630"/>
<dbReference type="AlphaFoldDB" id="A0A3T1D1V5"/>
<proteinExistence type="predicted"/>
<sequence>MKAATIPSKEELFMIRESILLPHMMTMVEKSRIDIEQSLNPMRDLISRFMVVMLDTINADLVKIKIAMSKANIKVWDEDHQGDVLYYRYRFRGYEESFGMIREVMRAQISVGLGEYGRKCINLNQRSDHDAPNC</sequence>
<dbReference type="EMBL" id="AP019400">
    <property type="protein sequence ID" value="BBI32064.1"/>
    <property type="molecule type" value="Genomic_DNA"/>
</dbReference>
<evidence type="ECO:0000313" key="2">
    <source>
        <dbReference type="Proteomes" id="UP000289856"/>
    </source>
</evidence>
<dbReference type="InterPro" id="IPR058600">
    <property type="entry name" value="YhjD-like"/>
</dbReference>
<keyword evidence="2" id="KW-1185">Reference proteome</keyword>
<evidence type="ECO:0000313" key="1">
    <source>
        <dbReference type="EMBL" id="BBI32064.1"/>
    </source>
</evidence>
<dbReference type="Proteomes" id="UP000289856">
    <property type="component" value="Chromosome"/>
</dbReference>
<dbReference type="OrthoDB" id="2910298at2"/>
<dbReference type="RefSeq" id="WP_130606330.1">
    <property type="nucleotide sequence ID" value="NZ_AP019400.1"/>
</dbReference>
<dbReference type="Pfam" id="PF26325">
    <property type="entry name" value="YhjD"/>
    <property type="match status" value="1"/>
</dbReference>
<gene>
    <name evidence="1" type="ORF">KCTCHS21_14630</name>
</gene>
<name>A0A3T1D1V5_9BACL</name>
<accession>A0A3T1D1V5</accession>